<dbReference type="AlphaFoldDB" id="A0A3M7R9N8"/>
<proteinExistence type="predicted"/>
<keyword evidence="2" id="KW-1185">Reference proteome</keyword>
<accession>A0A3M7R9N8</accession>
<evidence type="ECO:0000313" key="2">
    <source>
        <dbReference type="Proteomes" id="UP000276133"/>
    </source>
</evidence>
<name>A0A3M7R9N8_BRAPC</name>
<gene>
    <name evidence="1" type="ORF">BpHYR1_018599</name>
</gene>
<dbReference type="EMBL" id="REGN01003905">
    <property type="protein sequence ID" value="RNA20189.1"/>
    <property type="molecule type" value="Genomic_DNA"/>
</dbReference>
<dbReference type="Proteomes" id="UP000276133">
    <property type="component" value="Unassembled WGS sequence"/>
</dbReference>
<sequence>MFYSGLLNANLDLDVYADRVNAIGAMVGTKVQIGEEKVKIKSCSQAFMSHLRQLLRLDIVDLNVKLFNLSIRSRLLIFLLKPVLDKVSFIFFSEDCPSLVAVKFGEKKTGIDESSEPIFKACMIVYIKCIIVFK</sequence>
<protein>
    <submittedName>
        <fullName evidence="1">Uncharacterized protein</fullName>
    </submittedName>
</protein>
<organism evidence="1 2">
    <name type="scientific">Brachionus plicatilis</name>
    <name type="common">Marine rotifer</name>
    <name type="synonym">Brachionus muelleri</name>
    <dbReference type="NCBI Taxonomy" id="10195"/>
    <lineage>
        <taxon>Eukaryota</taxon>
        <taxon>Metazoa</taxon>
        <taxon>Spiralia</taxon>
        <taxon>Gnathifera</taxon>
        <taxon>Rotifera</taxon>
        <taxon>Eurotatoria</taxon>
        <taxon>Monogononta</taxon>
        <taxon>Pseudotrocha</taxon>
        <taxon>Ploima</taxon>
        <taxon>Brachionidae</taxon>
        <taxon>Brachionus</taxon>
    </lineage>
</organism>
<comment type="caution">
    <text evidence="1">The sequence shown here is derived from an EMBL/GenBank/DDBJ whole genome shotgun (WGS) entry which is preliminary data.</text>
</comment>
<reference evidence="1 2" key="1">
    <citation type="journal article" date="2018" name="Sci. Rep.">
        <title>Genomic signatures of local adaptation to the degree of environmental predictability in rotifers.</title>
        <authorList>
            <person name="Franch-Gras L."/>
            <person name="Hahn C."/>
            <person name="Garcia-Roger E.M."/>
            <person name="Carmona M.J."/>
            <person name="Serra M."/>
            <person name="Gomez A."/>
        </authorList>
    </citation>
    <scope>NUCLEOTIDE SEQUENCE [LARGE SCALE GENOMIC DNA]</scope>
    <source>
        <strain evidence="1">HYR1</strain>
    </source>
</reference>
<evidence type="ECO:0000313" key="1">
    <source>
        <dbReference type="EMBL" id="RNA20189.1"/>
    </source>
</evidence>